<keyword evidence="9 19" id="KW-1133">Transmembrane helix</keyword>
<dbReference type="EMBL" id="JAAGAX010000006">
    <property type="protein sequence ID" value="KAF2309209.1"/>
    <property type="molecule type" value="Genomic_DNA"/>
</dbReference>
<dbReference type="Gene3D" id="1.20.120.1630">
    <property type="match status" value="1"/>
</dbReference>
<dbReference type="GO" id="GO:0016132">
    <property type="term" value="P:brassinosteroid biosynthetic process"/>
    <property type="evidence" value="ECO:0007669"/>
    <property type="project" value="TreeGrafter"/>
</dbReference>
<proteinExistence type="inferred from homology"/>
<evidence type="ECO:0000256" key="3">
    <source>
        <dbReference type="ARBA" id="ARBA00022516"/>
    </source>
</evidence>
<dbReference type="Pfam" id="PF01222">
    <property type="entry name" value="ERG4_ERG24"/>
    <property type="match status" value="1"/>
</dbReference>
<keyword evidence="6" id="KW-0152">Cholesterol biosynthesis</keyword>
<comment type="similarity">
    <text evidence="2">Belongs to the ERG4/ERG24 family.</text>
</comment>
<feature type="transmembrane region" description="Helical" evidence="19">
    <location>
        <begin position="115"/>
        <end position="133"/>
    </location>
</feature>
<keyword evidence="3" id="KW-0444">Lipid biosynthesis</keyword>
<keyword evidence="21" id="KW-1185">Reference proteome</keyword>
<evidence type="ECO:0000256" key="7">
    <source>
        <dbReference type="ARBA" id="ARBA00022857"/>
    </source>
</evidence>
<evidence type="ECO:0000256" key="16">
    <source>
        <dbReference type="ARBA" id="ARBA00038851"/>
    </source>
</evidence>
<evidence type="ECO:0000256" key="11">
    <source>
        <dbReference type="ARBA" id="ARBA00023011"/>
    </source>
</evidence>
<dbReference type="FunFam" id="1.20.120.1630:FF:000006">
    <property type="entry name" value="Putative 7-dehydrocholesterol reductase"/>
    <property type="match status" value="1"/>
</dbReference>
<feature type="compositionally biased region" description="Basic and acidic residues" evidence="18">
    <location>
        <begin position="423"/>
        <end position="434"/>
    </location>
</feature>
<dbReference type="GO" id="GO:0047598">
    <property type="term" value="F:7-dehydrocholesterol reductase activity"/>
    <property type="evidence" value="ECO:0007669"/>
    <property type="project" value="UniProtKB-EC"/>
</dbReference>
<evidence type="ECO:0000256" key="19">
    <source>
        <dbReference type="SAM" id="Phobius"/>
    </source>
</evidence>
<keyword evidence="14" id="KW-1207">Sterol metabolism</keyword>
<feature type="transmembrane region" description="Helical" evidence="19">
    <location>
        <begin position="83"/>
        <end position="103"/>
    </location>
</feature>
<dbReference type="Proteomes" id="UP000467840">
    <property type="component" value="Chromosome 14"/>
</dbReference>
<evidence type="ECO:0000256" key="5">
    <source>
        <dbReference type="ARBA" id="ARBA00022692"/>
    </source>
</evidence>
<reference evidence="20 21" key="1">
    <citation type="journal article" date="2020" name="Mol. Plant">
        <title>The Chromosome-Based Rubber Tree Genome Provides New Insights into Spurge Genome Evolution and Rubber Biosynthesis.</title>
        <authorList>
            <person name="Liu J."/>
            <person name="Shi C."/>
            <person name="Shi C.C."/>
            <person name="Li W."/>
            <person name="Zhang Q.J."/>
            <person name="Zhang Y."/>
            <person name="Li K."/>
            <person name="Lu H.F."/>
            <person name="Shi C."/>
            <person name="Zhu S.T."/>
            <person name="Xiao Z.Y."/>
            <person name="Nan H."/>
            <person name="Yue Y."/>
            <person name="Zhu X.G."/>
            <person name="Wu Y."/>
            <person name="Hong X.N."/>
            <person name="Fan G.Y."/>
            <person name="Tong Y."/>
            <person name="Zhang D."/>
            <person name="Mao C.L."/>
            <person name="Liu Y.L."/>
            <person name="Hao S.J."/>
            <person name="Liu W.Q."/>
            <person name="Lv M.Q."/>
            <person name="Zhang H.B."/>
            <person name="Liu Y."/>
            <person name="Hu-Tang G.R."/>
            <person name="Wang J.P."/>
            <person name="Wang J.H."/>
            <person name="Sun Y.H."/>
            <person name="Ni S.B."/>
            <person name="Chen W.B."/>
            <person name="Zhang X.C."/>
            <person name="Jiao Y.N."/>
            <person name="Eichler E.E."/>
            <person name="Li G.H."/>
            <person name="Liu X."/>
            <person name="Gao L.Z."/>
        </authorList>
    </citation>
    <scope>NUCLEOTIDE SEQUENCE [LARGE SCALE GENOMIC DNA]</scope>
    <source>
        <strain evidence="21">cv. GT1</strain>
        <tissue evidence="20">Leaf</tissue>
    </source>
</reference>
<evidence type="ECO:0000256" key="9">
    <source>
        <dbReference type="ARBA" id="ARBA00022989"/>
    </source>
</evidence>
<evidence type="ECO:0000256" key="2">
    <source>
        <dbReference type="ARBA" id="ARBA00005402"/>
    </source>
</evidence>
<feature type="transmembrane region" description="Helical" evidence="19">
    <location>
        <begin position="148"/>
        <end position="166"/>
    </location>
</feature>
<dbReference type="GO" id="GO:0005789">
    <property type="term" value="C:endoplasmic reticulum membrane"/>
    <property type="evidence" value="ECO:0007669"/>
    <property type="project" value="TreeGrafter"/>
</dbReference>
<keyword evidence="8" id="KW-0752">Steroid biosynthesis</keyword>
<evidence type="ECO:0000256" key="4">
    <source>
        <dbReference type="ARBA" id="ARBA00022548"/>
    </source>
</evidence>
<feature type="transmembrane region" description="Helical" evidence="19">
    <location>
        <begin position="178"/>
        <end position="198"/>
    </location>
</feature>
<evidence type="ECO:0000256" key="8">
    <source>
        <dbReference type="ARBA" id="ARBA00022955"/>
    </source>
</evidence>
<keyword evidence="10" id="KW-0560">Oxidoreductase</keyword>
<evidence type="ECO:0000256" key="17">
    <source>
        <dbReference type="ARBA" id="ARBA00042688"/>
    </source>
</evidence>
<name>A0A6A6MB56_HEVBR</name>
<comment type="subcellular location">
    <subcellularLocation>
        <location evidence="1">Membrane</location>
        <topology evidence="1">Multi-pass membrane protein</topology>
    </subcellularLocation>
</comment>
<dbReference type="EC" id="1.3.1.21" evidence="16"/>
<keyword evidence="5 19" id="KW-0812">Transmembrane</keyword>
<dbReference type="AlphaFoldDB" id="A0A6A6MB56"/>
<dbReference type="PANTHER" id="PTHR21257">
    <property type="entry name" value="DELTA(14)-STEROL REDUCTASE"/>
    <property type="match status" value="1"/>
</dbReference>
<evidence type="ECO:0000256" key="15">
    <source>
        <dbReference type="ARBA" id="ARBA00023221"/>
    </source>
</evidence>
<evidence type="ECO:0000256" key="14">
    <source>
        <dbReference type="ARBA" id="ARBA00023166"/>
    </source>
</evidence>
<keyword evidence="15" id="KW-0753">Steroid metabolism</keyword>
<evidence type="ECO:0000256" key="18">
    <source>
        <dbReference type="SAM" id="MobiDB-lite"/>
    </source>
</evidence>
<feature type="transmembrane region" description="Helical" evidence="19">
    <location>
        <begin position="258"/>
        <end position="287"/>
    </location>
</feature>
<evidence type="ECO:0000256" key="12">
    <source>
        <dbReference type="ARBA" id="ARBA00023098"/>
    </source>
</evidence>
<keyword evidence="7" id="KW-0521">NADP</keyword>
<evidence type="ECO:0000256" key="13">
    <source>
        <dbReference type="ARBA" id="ARBA00023136"/>
    </source>
</evidence>
<keyword evidence="11" id="KW-0756">Sterol biosynthesis</keyword>
<sequence length="434" mass="49450">MAKTHCFSMENNACYAAFEAALQLLLPGKRVEGPISPQGNRPIYKGHVAPSSTDSGSCGNIIMDFYWGMELYPRIGKNFDIKVFTNCRFGMMAWAVLALTYCIKQYDQNGKVADSMFVNTILMLVYVTKFFWWEAGYWNTMDIAHDRAGFYICWGCLVWVPSLYTSPGMYLVNHPVNLGTQLAIYILVAGILCIYINYDCDRQRQVFRRTNGKCTVWGKAPSKIVASYTTSSGETKSSLLLTSGWWGLSRHFHYVPEILAAFFWTVPALFNHFLPYFYVIFLTILLFDRAKRDDDRCRSKYGKYWNCIVRRFPIESFLESTEVQIALNLLGHCKSNQLRLLKNSNGLQFLGFLDYLRIGNDCADSVKQMILCSLVLLSKSISTLNHHSFWYGAEGNTEELTVTGEDVVNDNGKLSEEGNAAPYDDHLTLQRDDT</sequence>
<keyword evidence="4" id="KW-0153">Cholesterol metabolism</keyword>
<evidence type="ECO:0000256" key="10">
    <source>
        <dbReference type="ARBA" id="ARBA00023002"/>
    </source>
</evidence>
<accession>A0A6A6MB56</accession>
<keyword evidence="12" id="KW-0443">Lipid metabolism</keyword>
<gene>
    <name evidence="20" type="ORF">GH714_001181</name>
</gene>
<dbReference type="GO" id="GO:0006695">
    <property type="term" value="P:cholesterol biosynthetic process"/>
    <property type="evidence" value="ECO:0007669"/>
    <property type="project" value="UniProtKB-KW"/>
</dbReference>
<evidence type="ECO:0000313" key="20">
    <source>
        <dbReference type="EMBL" id="KAF2309209.1"/>
    </source>
</evidence>
<organism evidence="20 21">
    <name type="scientific">Hevea brasiliensis</name>
    <name type="common">Para rubber tree</name>
    <name type="synonym">Siphonia brasiliensis</name>
    <dbReference type="NCBI Taxonomy" id="3981"/>
    <lineage>
        <taxon>Eukaryota</taxon>
        <taxon>Viridiplantae</taxon>
        <taxon>Streptophyta</taxon>
        <taxon>Embryophyta</taxon>
        <taxon>Tracheophyta</taxon>
        <taxon>Spermatophyta</taxon>
        <taxon>Magnoliopsida</taxon>
        <taxon>eudicotyledons</taxon>
        <taxon>Gunneridae</taxon>
        <taxon>Pentapetalae</taxon>
        <taxon>rosids</taxon>
        <taxon>fabids</taxon>
        <taxon>Malpighiales</taxon>
        <taxon>Euphorbiaceae</taxon>
        <taxon>Crotonoideae</taxon>
        <taxon>Micrandreae</taxon>
        <taxon>Hevea</taxon>
    </lineage>
</organism>
<comment type="caution">
    <text evidence="20">The sequence shown here is derived from an EMBL/GenBank/DDBJ whole genome shotgun (WGS) entry which is preliminary data.</text>
</comment>
<evidence type="ECO:0000256" key="1">
    <source>
        <dbReference type="ARBA" id="ARBA00004141"/>
    </source>
</evidence>
<dbReference type="PANTHER" id="PTHR21257:SF38">
    <property type="entry name" value="7-DEHYDROCHOLESTEROL REDUCTASE"/>
    <property type="match status" value="1"/>
</dbReference>
<evidence type="ECO:0000256" key="6">
    <source>
        <dbReference type="ARBA" id="ARBA00022778"/>
    </source>
</evidence>
<protein>
    <recommendedName>
        <fullName evidence="16">7-dehydrocholesterol reductase</fullName>
        <ecNumber evidence="16">1.3.1.21</ecNumber>
    </recommendedName>
    <alternativeName>
        <fullName evidence="17">Sterol Delta(7)-reductase</fullName>
    </alternativeName>
</protein>
<feature type="region of interest" description="Disordered" evidence="18">
    <location>
        <begin position="414"/>
        <end position="434"/>
    </location>
</feature>
<evidence type="ECO:0000313" key="21">
    <source>
        <dbReference type="Proteomes" id="UP000467840"/>
    </source>
</evidence>
<keyword evidence="13 19" id="KW-0472">Membrane</keyword>
<dbReference type="InterPro" id="IPR001171">
    <property type="entry name" value="ERG24_DHCR-like"/>
</dbReference>